<dbReference type="EMBL" id="CP120628">
    <property type="protein sequence ID" value="WEW57118.1"/>
    <property type="molecule type" value="Genomic_DNA"/>
</dbReference>
<evidence type="ECO:0000256" key="2">
    <source>
        <dbReference type="SAM" id="Phobius"/>
    </source>
</evidence>
<feature type="compositionally biased region" description="Low complexity" evidence="1">
    <location>
        <begin position="60"/>
        <end position="74"/>
    </location>
</feature>
<feature type="compositionally biased region" description="Low complexity" evidence="1">
    <location>
        <begin position="42"/>
        <end position="53"/>
    </location>
</feature>
<proteinExistence type="predicted"/>
<evidence type="ECO:0000313" key="4">
    <source>
        <dbReference type="Proteomes" id="UP001219355"/>
    </source>
</evidence>
<gene>
    <name evidence="3" type="ORF">PRK78_002578</name>
</gene>
<keyword evidence="2" id="KW-0812">Transmembrane</keyword>
<keyword evidence="4" id="KW-1185">Reference proteome</keyword>
<keyword evidence="2" id="KW-1133">Transmembrane helix</keyword>
<feature type="transmembrane region" description="Helical" evidence="2">
    <location>
        <begin position="211"/>
        <end position="231"/>
    </location>
</feature>
<feature type="region of interest" description="Disordered" evidence="1">
    <location>
        <begin position="1"/>
        <end position="104"/>
    </location>
</feature>
<dbReference type="Proteomes" id="UP001219355">
    <property type="component" value="Chromosome 2"/>
</dbReference>
<protein>
    <submittedName>
        <fullName evidence="3">Uncharacterized protein</fullName>
    </submittedName>
</protein>
<sequence length="236" mass="23489">MSRRSSSRHRHSSHGSFQSRGTPSYAPNAGPSGHLLPSLHNPSGASHGSHPPSYATDANPGGHLLPALPAPAHARNSVASARGSFVSRGPPSSATHPAGSLGGVHAAGSLRQSQILASLSRGAASLRGSSRWGSRRGSVVPGMGIGRGASGAGMNGPPAHDVELGPVGGSHAGRGVGNVGARPLRFHGVQILRGDGGGGGSSRHRTNCLRIGAWVFGFAIVVSGIVVGIVVGTKKG</sequence>
<evidence type="ECO:0000313" key="3">
    <source>
        <dbReference type="EMBL" id="WEW57118.1"/>
    </source>
</evidence>
<dbReference type="AlphaFoldDB" id="A0AAF0IHP3"/>
<feature type="compositionally biased region" description="Basic residues" evidence="1">
    <location>
        <begin position="1"/>
        <end position="13"/>
    </location>
</feature>
<keyword evidence="2" id="KW-0472">Membrane</keyword>
<evidence type="ECO:0000256" key="1">
    <source>
        <dbReference type="SAM" id="MobiDB-lite"/>
    </source>
</evidence>
<name>A0AAF0IHP3_9EURO</name>
<accession>A0AAF0IHP3</accession>
<reference evidence="3" key="1">
    <citation type="submission" date="2023-03" db="EMBL/GenBank/DDBJ databases">
        <title>Emydomyces testavorans Genome Sequence.</title>
        <authorList>
            <person name="Hoyer L."/>
        </authorList>
    </citation>
    <scope>NUCLEOTIDE SEQUENCE</scope>
    <source>
        <strain evidence="3">16-2883</strain>
    </source>
</reference>
<organism evidence="3 4">
    <name type="scientific">Emydomyces testavorans</name>
    <dbReference type="NCBI Taxonomy" id="2070801"/>
    <lineage>
        <taxon>Eukaryota</taxon>
        <taxon>Fungi</taxon>
        <taxon>Dikarya</taxon>
        <taxon>Ascomycota</taxon>
        <taxon>Pezizomycotina</taxon>
        <taxon>Eurotiomycetes</taxon>
        <taxon>Eurotiomycetidae</taxon>
        <taxon>Onygenales</taxon>
        <taxon>Nannizziopsiaceae</taxon>
        <taxon>Emydomyces</taxon>
    </lineage>
</organism>